<dbReference type="PANTHER" id="PTHR43479:SF11">
    <property type="entry name" value="ACREF_ENVCD OPERON REPRESSOR-RELATED"/>
    <property type="match status" value="1"/>
</dbReference>
<name>A0ABT9Z7P0_9BACI</name>
<organism evidence="6 7">
    <name type="scientific">Metabacillus niabensis</name>
    <dbReference type="NCBI Taxonomy" id="324854"/>
    <lineage>
        <taxon>Bacteria</taxon>
        <taxon>Bacillati</taxon>
        <taxon>Bacillota</taxon>
        <taxon>Bacilli</taxon>
        <taxon>Bacillales</taxon>
        <taxon>Bacillaceae</taxon>
        <taxon>Metabacillus</taxon>
    </lineage>
</organism>
<accession>A0ABT9Z7P0</accession>
<dbReference type="InterPro" id="IPR036271">
    <property type="entry name" value="Tet_transcr_reg_TetR-rel_C_sf"/>
</dbReference>
<dbReference type="SUPFAM" id="SSF46689">
    <property type="entry name" value="Homeodomain-like"/>
    <property type="match status" value="1"/>
</dbReference>
<dbReference type="SUPFAM" id="SSF48498">
    <property type="entry name" value="Tetracyclin repressor-like, C-terminal domain"/>
    <property type="match status" value="1"/>
</dbReference>
<gene>
    <name evidence="6" type="ORF">J2S02_003645</name>
</gene>
<protein>
    <submittedName>
        <fullName evidence="6">AcrR family transcriptional regulator</fullName>
    </submittedName>
</protein>
<dbReference type="PROSITE" id="PS01081">
    <property type="entry name" value="HTH_TETR_1"/>
    <property type="match status" value="1"/>
</dbReference>
<feature type="DNA-binding region" description="H-T-H motif" evidence="3">
    <location>
        <begin position="42"/>
        <end position="61"/>
    </location>
</feature>
<keyword evidence="2 3" id="KW-0238">DNA-binding</keyword>
<sequence length="204" mass="23575">MKNHTNRVPGRPKHDKECEPIHDLIIRTASKLFMEKGYEQVSLQQIANACNVSKPSIYYHFTSKPELFKASVTTMLNNVYEKIKYLLREAESIESGLVRVAEARLANPHAELQTIINEAEGNLNEEQIQEIREAELQIYRLLADYFEGAMDKQFFRKNDPMLLAQLFSSMLLIGNRKETMSQYESSYDVGKKLVDIFLHGTTER</sequence>
<reference evidence="6 7" key="1">
    <citation type="submission" date="2023-07" db="EMBL/GenBank/DDBJ databases">
        <title>Genomic Encyclopedia of Type Strains, Phase IV (KMG-IV): sequencing the most valuable type-strain genomes for metagenomic binning, comparative biology and taxonomic classification.</title>
        <authorList>
            <person name="Goeker M."/>
        </authorList>
    </citation>
    <scope>NUCLEOTIDE SEQUENCE [LARGE SCALE GENOMIC DNA]</scope>
    <source>
        <strain evidence="6 7">DSM 17723</strain>
    </source>
</reference>
<keyword evidence="1" id="KW-0678">Repressor</keyword>
<dbReference type="PRINTS" id="PR00455">
    <property type="entry name" value="HTHTETR"/>
</dbReference>
<dbReference type="InterPro" id="IPR023772">
    <property type="entry name" value="DNA-bd_HTH_TetR-type_CS"/>
</dbReference>
<dbReference type="InterPro" id="IPR009057">
    <property type="entry name" value="Homeodomain-like_sf"/>
</dbReference>
<dbReference type="PROSITE" id="PS50977">
    <property type="entry name" value="HTH_TETR_2"/>
    <property type="match status" value="1"/>
</dbReference>
<keyword evidence="7" id="KW-1185">Reference proteome</keyword>
<feature type="coiled-coil region" evidence="4">
    <location>
        <begin position="109"/>
        <end position="144"/>
    </location>
</feature>
<dbReference type="PANTHER" id="PTHR43479">
    <property type="entry name" value="ACREF/ENVCD OPERON REPRESSOR-RELATED"/>
    <property type="match status" value="1"/>
</dbReference>
<comment type="caution">
    <text evidence="6">The sequence shown here is derived from an EMBL/GenBank/DDBJ whole genome shotgun (WGS) entry which is preliminary data.</text>
</comment>
<evidence type="ECO:0000256" key="1">
    <source>
        <dbReference type="ARBA" id="ARBA00022491"/>
    </source>
</evidence>
<evidence type="ECO:0000313" key="6">
    <source>
        <dbReference type="EMBL" id="MDQ0227300.1"/>
    </source>
</evidence>
<proteinExistence type="predicted"/>
<evidence type="ECO:0000256" key="2">
    <source>
        <dbReference type="ARBA" id="ARBA00023125"/>
    </source>
</evidence>
<evidence type="ECO:0000313" key="7">
    <source>
        <dbReference type="Proteomes" id="UP001232245"/>
    </source>
</evidence>
<dbReference type="RefSeq" id="WP_174881024.1">
    <property type="nucleotide sequence ID" value="NZ_CADEPK010000299.1"/>
</dbReference>
<evidence type="ECO:0000259" key="5">
    <source>
        <dbReference type="PROSITE" id="PS50977"/>
    </source>
</evidence>
<dbReference type="EMBL" id="JAUSTZ010000008">
    <property type="protein sequence ID" value="MDQ0227300.1"/>
    <property type="molecule type" value="Genomic_DNA"/>
</dbReference>
<feature type="domain" description="HTH tetR-type" evidence="5">
    <location>
        <begin position="19"/>
        <end position="79"/>
    </location>
</feature>
<dbReference type="Gene3D" id="1.10.357.10">
    <property type="entry name" value="Tetracycline Repressor, domain 2"/>
    <property type="match status" value="1"/>
</dbReference>
<dbReference type="InterPro" id="IPR050624">
    <property type="entry name" value="HTH-type_Tx_Regulator"/>
</dbReference>
<dbReference type="Pfam" id="PF00440">
    <property type="entry name" value="TetR_N"/>
    <property type="match status" value="1"/>
</dbReference>
<keyword evidence="4" id="KW-0175">Coiled coil</keyword>
<evidence type="ECO:0000256" key="3">
    <source>
        <dbReference type="PROSITE-ProRule" id="PRU00335"/>
    </source>
</evidence>
<dbReference type="Proteomes" id="UP001232245">
    <property type="component" value="Unassembled WGS sequence"/>
</dbReference>
<dbReference type="InterPro" id="IPR001647">
    <property type="entry name" value="HTH_TetR"/>
</dbReference>
<evidence type="ECO:0000256" key="4">
    <source>
        <dbReference type="SAM" id="Coils"/>
    </source>
</evidence>